<sequence length="174" mass="18957">MRIVLIFDQGLAGAGGKSNPNIGLTLAKGGIGSALMLEPHFRKIGADVLATLYCGNQYYDENEQEVVQKLTAMVMKIKPDAVVCGPCFNFQDFAKMAAEVTLSIKTRTDIPVVTMMAAENTATIDAYKDKISIIRMPKKGGVGLSESLDNLAEWLRIKLNDPAQLADLEKQICY</sequence>
<dbReference type="RefSeq" id="WP_315571229.1">
    <property type="nucleotide sequence ID" value="NZ_CP118868.1"/>
</dbReference>
<protein>
    <submittedName>
        <fullName evidence="3">GrdB-related putative oxidoreductase</fullName>
    </submittedName>
</protein>
<evidence type="ECO:0000313" key="3">
    <source>
        <dbReference type="EMBL" id="WEG35183.1"/>
    </source>
</evidence>
<keyword evidence="4" id="KW-1185">Reference proteome</keyword>
<dbReference type="Proteomes" id="UP001220478">
    <property type="component" value="Chromosome"/>
</dbReference>
<dbReference type="EMBL" id="CP118868">
    <property type="protein sequence ID" value="WEG35183.1"/>
    <property type="molecule type" value="Genomic_DNA"/>
</dbReference>
<reference evidence="3 4" key="1">
    <citation type="submission" date="2023-02" db="EMBL/GenBank/DDBJ databases">
        <title>Novel Oscillospiraceae bacterial genomes.</title>
        <authorList>
            <person name="Srinivasan S."/>
            <person name="Austin M.N."/>
            <person name="Fiedler T.L."/>
            <person name="Strenk S.M."/>
            <person name="Agnew K.J."/>
            <person name="Nagana Gowda G.A."/>
            <person name="Raftery D."/>
            <person name="Beamer M.A."/>
            <person name="Achilles S.L."/>
            <person name="Wiesenfeld H.C."/>
            <person name="Fredricks D.N."/>
            <person name="Hillier S.L."/>
        </authorList>
    </citation>
    <scope>NUCLEOTIDE SEQUENCE [LARGE SCALE GENOMIC DNA]</scope>
    <source>
        <strain evidence="3 4">CHIC02 1186E3-8</strain>
    </source>
</reference>
<keyword evidence="2" id="KW-0560">Oxidoreductase</keyword>
<dbReference type="InterPro" id="IPR048083">
    <property type="entry name" value="GrdB-like"/>
</dbReference>
<proteinExistence type="predicted"/>
<evidence type="ECO:0000256" key="1">
    <source>
        <dbReference type="ARBA" id="ARBA00022933"/>
    </source>
</evidence>
<gene>
    <name evidence="3" type="ORF">PYS61_04415</name>
</gene>
<organism evidence="3 4">
    <name type="scientific">Amygdalobacter indicium</name>
    <dbReference type="NCBI Taxonomy" id="3029272"/>
    <lineage>
        <taxon>Bacteria</taxon>
        <taxon>Bacillati</taxon>
        <taxon>Bacillota</taxon>
        <taxon>Clostridia</taxon>
        <taxon>Eubacteriales</taxon>
        <taxon>Oscillospiraceae</taxon>
        <taxon>Amygdalobacter</taxon>
    </lineage>
</organism>
<dbReference type="Pfam" id="PF07355">
    <property type="entry name" value="GRDB"/>
    <property type="match status" value="1"/>
</dbReference>
<accession>A0ABY8C3C9</accession>
<dbReference type="InterPro" id="IPR010187">
    <property type="entry name" value="Various_sel_PB"/>
</dbReference>
<dbReference type="NCBIfam" id="NF041545">
    <property type="entry name" value="GrdB_like_no_Se"/>
    <property type="match status" value="1"/>
</dbReference>
<name>A0ABY8C3C9_9FIRM</name>
<keyword evidence="1" id="KW-0712">Selenocysteine</keyword>
<evidence type="ECO:0000313" key="4">
    <source>
        <dbReference type="Proteomes" id="UP001220478"/>
    </source>
</evidence>
<evidence type="ECO:0000256" key="2">
    <source>
        <dbReference type="ARBA" id="ARBA00023002"/>
    </source>
</evidence>